<dbReference type="Pfam" id="PF04734">
    <property type="entry name" value="Ceramidase_alk"/>
    <property type="match status" value="1"/>
</dbReference>
<protein>
    <recommendedName>
        <fullName evidence="1">Neutral/alkaline non-lysosomal ceramidase N-terminal domain-containing protein</fullName>
    </recommendedName>
</protein>
<dbReference type="RefSeq" id="WP_218092071.1">
    <property type="nucleotide sequence ID" value="NZ_CAJVAS010000008.1"/>
</dbReference>
<evidence type="ECO:0000259" key="1">
    <source>
        <dbReference type="Pfam" id="PF04734"/>
    </source>
</evidence>
<name>A0A916K009_9BACL</name>
<comment type="caution">
    <text evidence="2">The sequence shown here is derived from an EMBL/GenBank/DDBJ whole genome shotgun (WGS) entry which is preliminary data.</text>
</comment>
<accession>A0A916K009</accession>
<evidence type="ECO:0000313" key="2">
    <source>
        <dbReference type="EMBL" id="CAG7620548.1"/>
    </source>
</evidence>
<dbReference type="AlphaFoldDB" id="A0A916K009"/>
<feature type="domain" description="Neutral/alkaline non-lysosomal ceramidase N-terminal" evidence="1">
    <location>
        <begin position="7"/>
        <end position="244"/>
    </location>
</feature>
<organism evidence="2 3">
    <name type="scientific">Paenibacillus solanacearum</name>
    <dbReference type="NCBI Taxonomy" id="2048548"/>
    <lineage>
        <taxon>Bacteria</taxon>
        <taxon>Bacillati</taxon>
        <taxon>Bacillota</taxon>
        <taxon>Bacilli</taxon>
        <taxon>Bacillales</taxon>
        <taxon>Paenibacillaceae</taxon>
        <taxon>Paenibacillus</taxon>
    </lineage>
</organism>
<reference evidence="2" key="1">
    <citation type="submission" date="2021-06" db="EMBL/GenBank/DDBJ databases">
        <authorList>
            <person name="Criscuolo A."/>
        </authorList>
    </citation>
    <scope>NUCLEOTIDE SEQUENCE</scope>
    <source>
        <strain evidence="2">CIP111600</strain>
    </source>
</reference>
<dbReference type="EMBL" id="CAJVAS010000008">
    <property type="protein sequence ID" value="CAG7620548.1"/>
    <property type="molecule type" value="Genomic_DNA"/>
</dbReference>
<evidence type="ECO:0000313" key="3">
    <source>
        <dbReference type="Proteomes" id="UP000693672"/>
    </source>
</evidence>
<keyword evidence="3" id="KW-1185">Reference proteome</keyword>
<proteinExistence type="predicted"/>
<dbReference type="Proteomes" id="UP000693672">
    <property type="component" value="Unassembled WGS sequence"/>
</dbReference>
<dbReference type="InterPro" id="IPR031329">
    <property type="entry name" value="NEUT/ALK_ceramidase_N"/>
</dbReference>
<gene>
    <name evidence="2" type="ORF">PAESOLCIP111_02281</name>
</gene>
<sequence length="439" mass="48351">MGRDICLGTAKVDITPADPLELAGFASRTGSFEGISRRLYARIWFFEQHGDSGVRRALIVQADLIWWGPEIVRSLKQNLLERWGFDPASVILHASHTHSGPQTTGMFTSSLGKPDSAYLKQLEWLVLDGVSEAQSNLESVQVHRGVGDCRIGVNRRKRVEETIKMAPHPDGPMDTEVTVFRFQTGAGAAKGVLFHYTCHPTVTADNFISSEFPGVAMEQVEEALAGGAIASYMQGCCGDIRPALVRDDAFYRGTDEDVERLGGALSEEVLRVLGRPMKPLAPTELAWRSDIVRLPLQPMPEREELETLKDEEGIVGQWSALLLDEPFRLCDFVPLELSVLHIADGLSFLALDGEVVMEYGDFVKKRSGGRILPLAYSNGMVGYIPTALQVSEGGYEAKESVRYFGLPAPFDDSLEKLICDGLLRLIGTDDPRAFMYNGD</sequence>